<feature type="transmembrane region" description="Helical" evidence="2">
    <location>
        <begin position="94"/>
        <end position="113"/>
    </location>
</feature>
<feature type="transmembrane region" description="Helical" evidence="2">
    <location>
        <begin position="460"/>
        <end position="478"/>
    </location>
</feature>
<feature type="transmembrane region" description="Helical" evidence="2">
    <location>
        <begin position="528"/>
        <end position="546"/>
    </location>
</feature>
<keyword evidence="2" id="KW-1133">Transmembrane helix</keyword>
<dbReference type="EMBL" id="JACCCW010000001">
    <property type="protein sequence ID" value="NYF77842.1"/>
    <property type="molecule type" value="Genomic_DNA"/>
</dbReference>
<evidence type="ECO:0000313" key="4">
    <source>
        <dbReference type="Proteomes" id="UP000589520"/>
    </source>
</evidence>
<feature type="transmembrane region" description="Helical" evidence="2">
    <location>
        <begin position="621"/>
        <end position="639"/>
    </location>
</feature>
<reference evidence="3 4" key="1">
    <citation type="submission" date="2020-07" db="EMBL/GenBank/DDBJ databases">
        <title>Genomic Encyclopedia of Type Strains, Phase IV (KMG-V): Genome sequencing to study the core and pangenomes of soil and plant-associated prokaryotes.</title>
        <authorList>
            <person name="Whitman W."/>
        </authorList>
    </citation>
    <scope>NUCLEOTIDE SEQUENCE [LARGE SCALE GENOMIC DNA]</scope>
    <source>
        <strain evidence="3 4">X4EP2</strain>
    </source>
</reference>
<evidence type="ECO:0000256" key="1">
    <source>
        <dbReference type="SAM" id="Coils"/>
    </source>
</evidence>
<feature type="transmembrane region" description="Helical" evidence="2">
    <location>
        <begin position="596"/>
        <end position="616"/>
    </location>
</feature>
<keyword evidence="1" id="KW-0175">Coiled coil</keyword>
<keyword evidence="2" id="KW-0812">Transmembrane</keyword>
<keyword evidence="2" id="KW-0472">Membrane</keyword>
<gene>
    <name evidence="3" type="ORF">HDF17_000129</name>
</gene>
<protein>
    <submittedName>
        <fullName evidence="3">Putative membrane protein</fullName>
    </submittedName>
</protein>
<dbReference type="Proteomes" id="UP000589520">
    <property type="component" value="Unassembled WGS sequence"/>
</dbReference>
<feature type="transmembrane region" description="Helical" evidence="2">
    <location>
        <begin position="205"/>
        <end position="222"/>
    </location>
</feature>
<feature type="transmembrane region" description="Helical" evidence="2">
    <location>
        <begin position="386"/>
        <end position="404"/>
    </location>
</feature>
<proteinExistence type="predicted"/>
<evidence type="ECO:0000256" key="2">
    <source>
        <dbReference type="SAM" id="Phobius"/>
    </source>
</evidence>
<dbReference type="Pfam" id="PF10101">
    <property type="entry name" value="DUF2339"/>
    <property type="match status" value="2"/>
</dbReference>
<dbReference type="AlphaFoldDB" id="A0A7Y9PDC5"/>
<evidence type="ECO:0000313" key="3">
    <source>
        <dbReference type="EMBL" id="NYF77842.1"/>
    </source>
</evidence>
<accession>A0A7Y9PDC5</accession>
<feature type="transmembrane region" description="Helical" evidence="2">
    <location>
        <begin position="278"/>
        <end position="298"/>
    </location>
</feature>
<name>A0A7Y9PDC5_9BACT</name>
<feature type="transmembrane region" description="Helical" evidence="2">
    <location>
        <begin position="425"/>
        <end position="448"/>
    </location>
</feature>
<feature type="transmembrane region" description="Helical" evidence="2">
    <location>
        <begin position="338"/>
        <end position="356"/>
    </location>
</feature>
<feature type="transmembrane region" description="Helical" evidence="2">
    <location>
        <begin position="651"/>
        <end position="668"/>
    </location>
</feature>
<feature type="transmembrane region" description="Helical" evidence="2">
    <location>
        <begin position="363"/>
        <end position="380"/>
    </location>
</feature>
<dbReference type="PANTHER" id="PTHR38434:SF1">
    <property type="entry name" value="BLL2549 PROTEIN"/>
    <property type="match status" value="1"/>
</dbReference>
<feature type="transmembrane region" description="Helical" evidence="2">
    <location>
        <begin position="310"/>
        <end position="332"/>
    </location>
</feature>
<comment type="caution">
    <text evidence="3">The sequence shown here is derived from an EMBL/GenBank/DDBJ whole genome shotgun (WGS) entry which is preliminary data.</text>
</comment>
<sequence length="683" mass="73809">MEFDRNNIHPRVAAELDELRLRVDRLEHELADLLQRRAVAGLSAVLPPPLIATVTKEEVAVAMPAVEVSAVPTFAAAAPPPPKASLENRIGSQLLNRIGVVALLIGTAWFLQLAIDNNWIGAAGRILIGLVAGAGIIVWSERFRRHGSTAFSYSLKAVGSGVLYLSLWAAFQLYHLMPASAALGAMLLVTAWNAFMAWSQDAELLAAYALVGGFLTPLLLSTGGNHEIFLFSYILAIDLATVVLIRLKPWPRLLIGVFPATIVYFIGWYLSFYVVAELGVTSIFLVLFWLTFISVSLGSMDGAPSTMRDLLGGIFLPLGNAAFVSLGLYFVLQDSGHHAALPWLMLLLAAAYLGLMRLPQSRVASAIHLSLAIVLLTIAIPLKASGHWITVTWLVEGVALFWVSERLGVAESEGEGKVSLRPETVLRWLSGAALTLGFVALFAVSYWFDAVVQIGFFNHDLATALIGVAAFSIVGWLAFQGHGRRTSLEVVALAMGAVGVIGALLSLREITLLYSDRVPHRAFLNADFATALVGIAVLGACAHVAIRISRTAKDAPIWPRLAGAAIIALNLVAVLSCVQEIHSLWASSASAGLKEALAISAFLMVYSAVLLVVGFWKRTAFIRWQGLALLVFTIGKTFLYDMRSLSQGYRVVSFMGLGVLLMAVSFAYQKDWLGLREPVEEKR</sequence>
<keyword evidence="4" id="KW-1185">Reference proteome</keyword>
<feature type="coiled-coil region" evidence="1">
    <location>
        <begin position="9"/>
        <end position="36"/>
    </location>
</feature>
<feature type="transmembrane region" description="Helical" evidence="2">
    <location>
        <begin position="151"/>
        <end position="171"/>
    </location>
</feature>
<feature type="transmembrane region" description="Helical" evidence="2">
    <location>
        <begin position="119"/>
        <end position="139"/>
    </location>
</feature>
<dbReference type="InterPro" id="IPR019286">
    <property type="entry name" value="DUF2339_TM"/>
</dbReference>
<dbReference type="RefSeq" id="WP_179486751.1">
    <property type="nucleotide sequence ID" value="NZ_JACCCW010000001.1"/>
</dbReference>
<feature type="transmembrane region" description="Helical" evidence="2">
    <location>
        <begin position="490"/>
        <end position="508"/>
    </location>
</feature>
<organism evidence="3 4">
    <name type="scientific">Granulicella arctica</name>
    <dbReference type="NCBI Taxonomy" id="940613"/>
    <lineage>
        <taxon>Bacteria</taxon>
        <taxon>Pseudomonadati</taxon>
        <taxon>Acidobacteriota</taxon>
        <taxon>Terriglobia</taxon>
        <taxon>Terriglobales</taxon>
        <taxon>Acidobacteriaceae</taxon>
        <taxon>Granulicella</taxon>
    </lineage>
</organism>
<feature type="transmembrane region" description="Helical" evidence="2">
    <location>
        <begin position="228"/>
        <end position="247"/>
    </location>
</feature>
<dbReference type="PANTHER" id="PTHR38434">
    <property type="entry name" value="BLL2549 PROTEIN"/>
    <property type="match status" value="1"/>
</dbReference>
<feature type="transmembrane region" description="Helical" evidence="2">
    <location>
        <begin position="177"/>
        <end position="198"/>
    </location>
</feature>
<feature type="transmembrane region" description="Helical" evidence="2">
    <location>
        <begin position="558"/>
        <end position="576"/>
    </location>
</feature>
<feature type="transmembrane region" description="Helical" evidence="2">
    <location>
        <begin position="254"/>
        <end position="272"/>
    </location>
</feature>